<sequence length="101" mass="10614">MAPFSGKFTTSCASLFTGGTGTQTLVWNTGESSQWDWTLHYSTNLNGQLVSIADGPIVGGKYAGAELRQVVTVTTLDQTACSTKEGLTETGGPSNWAFTSD</sequence>
<keyword evidence="2" id="KW-1185">Reference proteome</keyword>
<dbReference type="EMBL" id="JBBKAJ010000002">
    <property type="protein sequence ID" value="MEJ8632034.1"/>
    <property type="molecule type" value="Genomic_DNA"/>
</dbReference>
<evidence type="ECO:0000313" key="1">
    <source>
        <dbReference type="EMBL" id="MEJ8632034.1"/>
    </source>
</evidence>
<evidence type="ECO:0000313" key="2">
    <source>
        <dbReference type="Proteomes" id="UP001377168"/>
    </source>
</evidence>
<gene>
    <name evidence="1" type="ORF">WKI67_00785</name>
</gene>
<dbReference type="Proteomes" id="UP001377168">
    <property type="component" value="Unassembled WGS sequence"/>
</dbReference>
<name>A0ACC6PKY0_9ACTN</name>
<proteinExistence type="predicted"/>
<reference evidence="1" key="1">
    <citation type="submission" date="2024-03" db="EMBL/GenBank/DDBJ databases">
        <title>Novel Streptomyces species of biotechnological and ecological value are a feature of Machair soil.</title>
        <authorList>
            <person name="Prole J.R."/>
            <person name="Goodfellow M."/>
            <person name="Allenby N."/>
            <person name="Ward A.C."/>
        </authorList>
    </citation>
    <scope>NUCLEOTIDE SEQUENCE</scope>
    <source>
        <strain evidence="1">MS2.AVA.5</strain>
    </source>
</reference>
<comment type="caution">
    <text evidence="1">The sequence shown here is derived from an EMBL/GenBank/DDBJ whole genome shotgun (WGS) entry which is preliminary data.</text>
</comment>
<protein>
    <submittedName>
        <fullName evidence="1">Uncharacterized protein</fullName>
    </submittedName>
</protein>
<accession>A0ACC6PKY0</accession>
<organism evidence="1 2">
    <name type="scientific">Streptomyces achmelvichensis</name>
    <dbReference type="NCBI Taxonomy" id="3134111"/>
    <lineage>
        <taxon>Bacteria</taxon>
        <taxon>Bacillati</taxon>
        <taxon>Actinomycetota</taxon>
        <taxon>Actinomycetes</taxon>
        <taxon>Kitasatosporales</taxon>
        <taxon>Streptomycetaceae</taxon>
        <taxon>Streptomyces</taxon>
    </lineage>
</organism>